<dbReference type="Proteomes" id="UP001228905">
    <property type="component" value="Unassembled WGS sequence"/>
</dbReference>
<keyword evidence="1" id="KW-0472">Membrane</keyword>
<evidence type="ECO:0000313" key="2">
    <source>
        <dbReference type="EMBL" id="MDQ0464960.1"/>
    </source>
</evidence>
<proteinExistence type="predicted"/>
<sequence length="126" mass="13350">MRFIPVIVLALMGLINLGRGAIHAFAPDGGAHSIAGLEATPTVLSLFATLGLSQMAKGVFELAVAARWRSLVPLFLAMQAVDTALAMANLYLWRPLPVTVPGQPFNLALLVVQLIALAIALRRPAK</sequence>
<keyword evidence="1" id="KW-0812">Transmembrane</keyword>
<reference evidence="2 3" key="1">
    <citation type="submission" date="2023-07" db="EMBL/GenBank/DDBJ databases">
        <title>Genomic Encyclopedia of Type Strains, Phase IV (KMG-IV): sequencing the most valuable type-strain genomes for metagenomic binning, comparative biology and taxonomic classification.</title>
        <authorList>
            <person name="Goeker M."/>
        </authorList>
    </citation>
    <scope>NUCLEOTIDE SEQUENCE [LARGE SCALE GENOMIC DNA]</scope>
    <source>
        <strain evidence="2 3">DSM 18695</strain>
    </source>
</reference>
<keyword evidence="1" id="KW-1133">Transmembrane helix</keyword>
<dbReference type="EMBL" id="JAUSVS010000005">
    <property type="protein sequence ID" value="MDQ0464960.1"/>
    <property type="molecule type" value="Genomic_DNA"/>
</dbReference>
<organism evidence="2 3">
    <name type="scientific">Caulobacter ginsengisoli</name>
    <dbReference type="NCBI Taxonomy" id="400775"/>
    <lineage>
        <taxon>Bacteria</taxon>
        <taxon>Pseudomonadati</taxon>
        <taxon>Pseudomonadota</taxon>
        <taxon>Alphaproteobacteria</taxon>
        <taxon>Caulobacterales</taxon>
        <taxon>Caulobacteraceae</taxon>
        <taxon>Caulobacter</taxon>
    </lineage>
</organism>
<evidence type="ECO:0000256" key="1">
    <source>
        <dbReference type="SAM" id="Phobius"/>
    </source>
</evidence>
<keyword evidence="3" id="KW-1185">Reference proteome</keyword>
<accession>A0ABU0ISI3</accession>
<feature type="transmembrane region" description="Helical" evidence="1">
    <location>
        <begin position="105"/>
        <end position="121"/>
    </location>
</feature>
<comment type="caution">
    <text evidence="2">The sequence shown here is derived from an EMBL/GenBank/DDBJ whole genome shotgun (WGS) entry which is preliminary data.</text>
</comment>
<name>A0ABU0ISI3_9CAUL</name>
<protein>
    <submittedName>
        <fullName evidence="2">Uncharacterized protein</fullName>
    </submittedName>
</protein>
<gene>
    <name evidence="2" type="ORF">QO010_002744</name>
</gene>
<feature type="transmembrane region" description="Helical" evidence="1">
    <location>
        <begin position="71"/>
        <end position="93"/>
    </location>
</feature>
<dbReference type="RefSeq" id="WP_307349994.1">
    <property type="nucleotide sequence ID" value="NZ_JAUSVS010000005.1"/>
</dbReference>
<evidence type="ECO:0000313" key="3">
    <source>
        <dbReference type="Proteomes" id="UP001228905"/>
    </source>
</evidence>